<dbReference type="EMBL" id="JASKYM010000001">
    <property type="protein sequence ID" value="MDK2562575.1"/>
    <property type="molecule type" value="Genomic_DNA"/>
</dbReference>
<sequence>MNYKIKKFSELENSELYQILELRCEVFVVEQNCAYNDVDNKDQDAYHLLLEDNKKIIAGLRILKKGVSYDQISIGRVVVSKEHRGLGIAKEMMLKAIEFIENDLNEKEIKISAQAYLIDFYKSIGFVEVSQVYLEDDIPHIDMLYKK</sequence>
<dbReference type="Gene3D" id="3.40.630.30">
    <property type="match status" value="1"/>
</dbReference>
<dbReference type="CDD" id="cd04301">
    <property type="entry name" value="NAT_SF"/>
    <property type="match status" value="1"/>
</dbReference>
<keyword evidence="2" id="KW-0012">Acyltransferase</keyword>
<comment type="caution">
    <text evidence="2">The sequence shown here is derived from an EMBL/GenBank/DDBJ whole genome shotgun (WGS) entry which is preliminary data.</text>
</comment>
<keyword evidence="3" id="KW-1185">Reference proteome</keyword>
<reference evidence="2 3" key="1">
    <citation type="submission" date="2023-05" db="EMBL/GenBank/DDBJ databases">
        <title>Rombocin, a short stable natural nisin variant, displays selective antimicrobial activity against Listeria monocytogenes and employs dual mode of action to kill target bacterial strains.</title>
        <authorList>
            <person name="Wambui J."/>
            <person name="Stephan R."/>
            <person name="Kuipers O.P."/>
        </authorList>
    </citation>
    <scope>NUCLEOTIDE SEQUENCE [LARGE SCALE GENOMIC DNA]</scope>
    <source>
        <strain evidence="2 3">RC002</strain>
    </source>
</reference>
<organism evidence="2 3">
    <name type="scientific">Romboutsia sedimentorum</name>
    <dbReference type="NCBI Taxonomy" id="1368474"/>
    <lineage>
        <taxon>Bacteria</taxon>
        <taxon>Bacillati</taxon>
        <taxon>Bacillota</taxon>
        <taxon>Clostridia</taxon>
        <taxon>Peptostreptococcales</taxon>
        <taxon>Peptostreptococcaceae</taxon>
        <taxon>Romboutsia</taxon>
    </lineage>
</organism>
<dbReference type="InterPro" id="IPR016181">
    <property type="entry name" value="Acyl_CoA_acyltransferase"/>
</dbReference>
<dbReference type="PROSITE" id="PS51186">
    <property type="entry name" value="GNAT"/>
    <property type="match status" value="1"/>
</dbReference>
<dbReference type="EC" id="2.3.1.-" evidence="2"/>
<evidence type="ECO:0000313" key="3">
    <source>
        <dbReference type="Proteomes" id="UP001301012"/>
    </source>
</evidence>
<dbReference type="SUPFAM" id="SSF55729">
    <property type="entry name" value="Acyl-CoA N-acyltransferases (Nat)"/>
    <property type="match status" value="1"/>
</dbReference>
<gene>
    <name evidence="2" type="ORF">QOZ84_03360</name>
</gene>
<dbReference type="GO" id="GO:0016746">
    <property type="term" value="F:acyltransferase activity"/>
    <property type="evidence" value="ECO:0007669"/>
    <property type="project" value="UniProtKB-KW"/>
</dbReference>
<keyword evidence="2" id="KW-0808">Transferase</keyword>
<proteinExistence type="predicted"/>
<dbReference type="Proteomes" id="UP001301012">
    <property type="component" value="Unassembled WGS sequence"/>
</dbReference>
<dbReference type="Pfam" id="PF13673">
    <property type="entry name" value="Acetyltransf_10"/>
    <property type="match status" value="1"/>
</dbReference>
<evidence type="ECO:0000259" key="1">
    <source>
        <dbReference type="PROSITE" id="PS51186"/>
    </source>
</evidence>
<accession>A0ABT7E6L5</accession>
<dbReference type="InterPro" id="IPR000182">
    <property type="entry name" value="GNAT_dom"/>
</dbReference>
<evidence type="ECO:0000313" key="2">
    <source>
        <dbReference type="EMBL" id="MDK2562575.1"/>
    </source>
</evidence>
<dbReference type="RefSeq" id="WP_284131546.1">
    <property type="nucleotide sequence ID" value="NZ_JASKYM010000001.1"/>
</dbReference>
<protein>
    <submittedName>
        <fullName evidence="2">GNAT family N-acetyltransferase</fullName>
        <ecNumber evidence="2">2.3.1.-</ecNumber>
    </submittedName>
</protein>
<name>A0ABT7E6L5_9FIRM</name>
<feature type="domain" description="N-acetyltransferase" evidence="1">
    <location>
        <begin position="6"/>
        <end position="147"/>
    </location>
</feature>